<dbReference type="EMBL" id="ACUX02000006">
    <property type="protein sequence ID" value="EEZ61247.1"/>
    <property type="molecule type" value="Genomic_DNA"/>
</dbReference>
<evidence type="ECO:0000313" key="1">
    <source>
        <dbReference type="EMBL" id="EEZ61247.1"/>
    </source>
</evidence>
<evidence type="ECO:0000313" key="2">
    <source>
        <dbReference type="Proteomes" id="UP000006001"/>
    </source>
</evidence>
<comment type="caution">
    <text evidence="1">The sequence shown here is derived from an EMBL/GenBank/DDBJ whole genome shotgun (WGS) entry which is preliminary data.</text>
</comment>
<name>D0WFI4_SLAES</name>
<proteinExistence type="predicted"/>
<reference evidence="1" key="1">
    <citation type="submission" date="2009-10" db="EMBL/GenBank/DDBJ databases">
        <authorList>
            <person name="Weinstock G."/>
            <person name="Sodergren E."/>
            <person name="Clifton S."/>
            <person name="Fulton L."/>
            <person name="Fulton B."/>
            <person name="Courtney L."/>
            <person name="Fronick C."/>
            <person name="Harrison M."/>
            <person name="Strong C."/>
            <person name="Farmer C."/>
            <person name="Delahaunty K."/>
            <person name="Markovic C."/>
            <person name="Hall O."/>
            <person name="Minx P."/>
            <person name="Tomlinson C."/>
            <person name="Mitreva M."/>
            <person name="Nelson J."/>
            <person name="Hou S."/>
            <person name="Wollam A."/>
            <person name="Pepin K.H."/>
            <person name="Johnson M."/>
            <person name="Bhonagiri V."/>
            <person name="Nash W.E."/>
            <person name="Warren W."/>
            <person name="Chinwalla A."/>
            <person name="Mardis E.R."/>
            <person name="Wilson R.K."/>
        </authorList>
    </citation>
    <scope>NUCLEOTIDE SEQUENCE [LARGE SCALE GENOMIC DNA]</scope>
    <source>
        <strain evidence="1">ATCC 700122</strain>
    </source>
</reference>
<accession>D0WFI4</accession>
<organism evidence="1 2">
    <name type="scientific">Slackia exigua (strain ATCC 700122 / DSM 15923 / CIP 105133 / JCM 11022 / KCTC 5966 / S-7)</name>
    <dbReference type="NCBI Taxonomy" id="649764"/>
    <lineage>
        <taxon>Bacteria</taxon>
        <taxon>Bacillati</taxon>
        <taxon>Actinomycetota</taxon>
        <taxon>Coriobacteriia</taxon>
        <taxon>Eggerthellales</taxon>
        <taxon>Eggerthellaceae</taxon>
        <taxon>Slackia</taxon>
    </lineage>
</organism>
<protein>
    <submittedName>
        <fullName evidence="1">Uncharacterized protein</fullName>
    </submittedName>
</protein>
<sequence length="63" mass="7110">MHGRSVVSAKLRFPRALVPSGFTYDACRGLLWVDLDSVIDELPVQRQECRIDPRRVQGGARKS</sequence>
<dbReference type="AlphaFoldDB" id="D0WFI4"/>
<gene>
    <name evidence="1" type="ORF">HMPREF0762_00582</name>
</gene>
<dbReference type="HOGENOM" id="CLU_2883532_0_0_11"/>
<dbReference type="Proteomes" id="UP000006001">
    <property type="component" value="Unassembled WGS sequence"/>
</dbReference>
<keyword evidence="2" id="KW-1185">Reference proteome</keyword>